<protein>
    <submittedName>
        <fullName evidence="2">Nuclear transport factor 2 family protein</fullName>
    </submittedName>
</protein>
<name>A0AB39SK18_9ACTN</name>
<feature type="domain" description="SnoaL-like" evidence="1">
    <location>
        <begin position="151"/>
        <end position="250"/>
    </location>
</feature>
<accession>A0AB39SK18</accession>
<dbReference type="EMBL" id="CP163440">
    <property type="protein sequence ID" value="XDQ67555.1"/>
    <property type="molecule type" value="Genomic_DNA"/>
</dbReference>
<evidence type="ECO:0000259" key="1">
    <source>
        <dbReference type="Pfam" id="PF12680"/>
    </source>
</evidence>
<dbReference type="SUPFAM" id="SSF54427">
    <property type="entry name" value="NTF2-like"/>
    <property type="match status" value="1"/>
</dbReference>
<gene>
    <name evidence="2" type="ORF">AB5J50_45670</name>
</gene>
<proteinExistence type="predicted"/>
<dbReference type="RefSeq" id="WP_369264446.1">
    <property type="nucleotide sequence ID" value="NZ_CP163440.1"/>
</dbReference>
<reference evidence="2" key="1">
    <citation type="submission" date="2024-07" db="EMBL/GenBank/DDBJ databases">
        <authorList>
            <person name="Yu S.T."/>
        </authorList>
    </citation>
    <scope>NUCLEOTIDE SEQUENCE</scope>
    <source>
        <strain evidence="2">R35</strain>
    </source>
</reference>
<dbReference type="AlphaFoldDB" id="A0AB39SK18"/>
<evidence type="ECO:0000313" key="2">
    <source>
        <dbReference type="EMBL" id="XDQ67555.1"/>
    </source>
</evidence>
<organism evidence="2">
    <name type="scientific">Streptomyces sp. R35</name>
    <dbReference type="NCBI Taxonomy" id="3238630"/>
    <lineage>
        <taxon>Bacteria</taxon>
        <taxon>Bacillati</taxon>
        <taxon>Actinomycetota</taxon>
        <taxon>Actinomycetes</taxon>
        <taxon>Kitasatosporales</taxon>
        <taxon>Streptomycetaceae</taxon>
        <taxon>Streptomyces</taxon>
    </lineage>
</organism>
<sequence>MVWIPQIADLADRLGAADLAAALRDPEALPHATAATVPVALDDPEAGRISGAGVLAAWLAEQEKWRAEHEVDIEPVATTVTDRQAVGEWVVHLGGPDGTRIGLPVAVAVEPAVALPVRIYHSRWPLLGHHVVRSPLLPYDPDAHASDVVGAYKAALGAGDAAAVVATFAADGYFREPSGDAYRYAGTEVLSGFYKGFFSAGGGIPLKLCTVTEDGTRSAFEYICDRWGDADLPPQAGLAVYTRGGDGLITAAHVYDDVAGPVE</sequence>
<dbReference type="Gene3D" id="3.10.450.50">
    <property type="match status" value="1"/>
</dbReference>
<dbReference type="InterPro" id="IPR032710">
    <property type="entry name" value="NTF2-like_dom_sf"/>
</dbReference>
<dbReference type="InterPro" id="IPR037401">
    <property type="entry name" value="SnoaL-like"/>
</dbReference>
<dbReference type="Pfam" id="PF12680">
    <property type="entry name" value="SnoaL_2"/>
    <property type="match status" value="1"/>
</dbReference>